<dbReference type="InterPro" id="IPR002509">
    <property type="entry name" value="NODB_dom"/>
</dbReference>
<dbReference type="SUPFAM" id="SSF88713">
    <property type="entry name" value="Glycoside hydrolase/deacetylase"/>
    <property type="match status" value="1"/>
</dbReference>
<dbReference type="Gene3D" id="3.20.20.370">
    <property type="entry name" value="Glycoside hydrolase/deacetylase"/>
    <property type="match status" value="1"/>
</dbReference>
<name>A0A6S6RVC8_9BACT</name>
<dbReference type="AlphaFoldDB" id="A0A6S6RVC8"/>
<dbReference type="EMBL" id="CACVAU010000002">
    <property type="protein sequence ID" value="CAA6800840.1"/>
    <property type="molecule type" value="Genomic_DNA"/>
</dbReference>
<accession>A0A6S6RVC8</accession>
<proteinExistence type="predicted"/>
<protein>
    <submittedName>
        <fullName evidence="4">Polysaccharide deacetylase</fullName>
    </submittedName>
</protein>
<reference evidence="4" key="1">
    <citation type="submission" date="2020-01" db="EMBL/GenBank/DDBJ databases">
        <authorList>
            <person name="Meier V. D."/>
            <person name="Meier V D."/>
        </authorList>
    </citation>
    <scope>NUCLEOTIDE SEQUENCE</scope>
    <source>
        <strain evidence="4">HLG_WM_MAG_05</strain>
    </source>
</reference>
<dbReference type="InterPro" id="IPR011330">
    <property type="entry name" value="Glyco_hydro/deAcase_b/a-brl"/>
</dbReference>
<evidence type="ECO:0000256" key="2">
    <source>
        <dbReference type="ARBA" id="ARBA00022729"/>
    </source>
</evidence>
<sequence length="332" mass="38785">MQTRFSLKKFHPSILLIFYFLTTSISFLQADAHIFVYHRFGDARHPSTNTSLAELRKEFNYFKNNGYKVVKLETLVNALQEGKDIPDNWVVLTIDDNFKSFYTKGYPIFKEFGYPFTIFLYLEATAKKYKDYTSFAQLRKMNKSLASFEFHSYGHKHMASMSEKAIRADFDKGLALFEKELGVRPKYFVYPYGEYNEKLERISKEYGFEAIFNQNMGAVTKGTNIYDIDRSALVGKPKLKTYLNFDELQDYELIEPKMFPKDGVLTRVKAKVNKNAKNAYVYIRGHGWRPVKVKDGIIDYKTSKKIKGKRMKIGIQVGTKLKVKVFMREIKN</sequence>
<dbReference type="PROSITE" id="PS51677">
    <property type="entry name" value="NODB"/>
    <property type="match status" value="1"/>
</dbReference>
<gene>
    <name evidence="4" type="ORF">HELGO_WM10142</name>
</gene>
<dbReference type="GO" id="GO:0005576">
    <property type="term" value="C:extracellular region"/>
    <property type="evidence" value="ECO:0007669"/>
    <property type="project" value="UniProtKB-SubCell"/>
</dbReference>
<organism evidence="4">
    <name type="scientific">uncultured Sulfurovum sp</name>
    <dbReference type="NCBI Taxonomy" id="269237"/>
    <lineage>
        <taxon>Bacteria</taxon>
        <taxon>Pseudomonadati</taxon>
        <taxon>Campylobacterota</taxon>
        <taxon>Epsilonproteobacteria</taxon>
        <taxon>Campylobacterales</taxon>
        <taxon>Sulfurovaceae</taxon>
        <taxon>Sulfurovum</taxon>
        <taxon>environmental samples</taxon>
    </lineage>
</organism>
<evidence type="ECO:0000313" key="4">
    <source>
        <dbReference type="EMBL" id="CAA6800840.1"/>
    </source>
</evidence>
<feature type="domain" description="NodB homology" evidence="3">
    <location>
        <begin position="88"/>
        <end position="332"/>
    </location>
</feature>
<dbReference type="PANTHER" id="PTHR34216:SF3">
    <property type="entry name" value="POLY-BETA-1,6-N-ACETYL-D-GLUCOSAMINE N-DEACETYLASE"/>
    <property type="match status" value="1"/>
</dbReference>
<dbReference type="CDD" id="cd10973">
    <property type="entry name" value="CE4_DAC_u4_5s"/>
    <property type="match status" value="1"/>
</dbReference>
<dbReference type="GO" id="GO:0005975">
    <property type="term" value="P:carbohydrate metabolic process"/>
    <property type="evidence" value="ECO:0007669"/>
    <property type="project" value="InterPro"/>
</dbReference>
<dbReference type="InterPro" id="IPR051398">
    <property type="entry name" value="Polysacch_Deacetylase"/>
</dbReference>
<keyword evidence="2" id="KW-0732">Signal</keyword>
<comment type="subcellular location">
    <subcellularLocation>
        <location evidence="1">Secreted</location>
    </subcellularLocation>
</comment>
<evidence type="ECO:0000256" key="1">
    <source>
        <dbReference type="ARBA" id="ARBA00004613"/>
    </source>
</evidence>
<dbReference type="PANTHER" id="PTHR34216">
    <property type="match status" value="1"/>
</dbReference>
<dbReference type="GO" id="GO:0016810">
    <property type="term" value="F:hydrolase activity, acting on carbon-nitrogen (but not peptide) bonds"/>
    <property type="evidence" value="ECO:0007669"/>
    <property type="project" value="InterPro"/>
</dbReference>
<evidence type="ECO:0000259" key="3">
    <source>
        <dbReference type="PROSITE" id="PS51677"/>
    </source>
</evidence>
<dbReference type="Pfam" id="PF01522">
    <property type="entry name" value="Polysacc_deac_1"/>
    <property type="match status" value="1"/>
</dbReference>